<accession>A0A9N9FLR4</accession>
<comment type="caution">
    <text evidence="1">The sequence shown here is derived from an EMBL/GenBank/DDBJ whole genome shotgun (WGS) entry which is preliminary data.</text>
</comment>
<reference evidence="1" key="1">
    <citation type="submission" date="2021-06" db="EMBL/GenBank/DDBJ databases">
        <authorList>
            <person name="Kallberg Y."/>
            <person name="Tangrot J."/>
            <person name="Rosling A."/>
        </authorList>
    </citation>
    <scope>NUCLEOTIDE SEQUENCE</scope>
    <source>
        <strain evidence="1">AZ414A</strain>
    </source>
</reference>
<organism evidence="1 2">
    <name type="scientific">Diversispora eburnea</name>
    <dbReference type="NCBI Taxonomy" id="1213867"/>
    <lineage>
        <taxon>Eukaryota</taxon>
        <taxon>Fungi</taxon>
        <taxon>Fungi incertae sedis</taxon>
        <taxon>Mucoromycota</taxon>
        <taxon>Glomeromycotina</taxon>
        <taxon>Glomeromycetes</taxon>
        <taxon>Diversisporales</taxon>
        <taxon>Diversisporaceae</taxon>
        <taxon>Diversispora</taxon>
    </lineage>
</organism>
<gene>
    <name evidence="1" type="ORF">DEBURN_LOCUS6711</name>
</gene>
<name>A0A9N9FLR4_9GLOM</name>
<evidence type="ECO:0000313" key="2">
    <source>
        <dbReference type="Proteomes" id="UP000789706"/>
    </source>
</evidence>
<sequence length="347" mass="38536">MRPGQKVSLKIHSSSKTIVDIHILQKNTFLDQVLATNVTLYVGYNKVKFRIPLSGNFVKPSPLNYFAIVENEFSVDHSATFRIGHPGFGLTIRKPVAGDVIKLGNILKVRWKGSYVPPCANSSTFRVERCLIKQTIVRDAEEDVGEIWFIEGQNLNFTTGGLDFETSFMVPNLYKFACIIINKVNGNEFQYSSVVCLHVISSLAIPISNQIKDPWILTNTAGKRLKPANVELCVGHNEVKVAIPSSGNFVKPSPQNYLASLLNGERVDYSATFQIGKPGFDPSTFRIIRLFEPAKRAIGNGQSSIQNFPNDVVTLNFESGGLHYQLPLETIPKTQSLEHSGLIIEKL</sequence>
<keyword evidence="2" id="KW-1185">Reference proteome</keyword>
<protein>
    <submittedName>
        <fullName evidence="1">3220_t:CDS:1</fullName>
    </submittedName>
</protein>
<dbReference type="AlphaFoldDB" id="A0A9N9FLR4"/>
<dbReference type="EMBL" id="CAJVPK010000722">
    <property type="protein sequence ID" value="CAG8543044.1"/>
    <property type="molecule type" value="Genomic_DNA"/>
</dbReference>
<evidence type="ECO:0000313" key="1">
    <source>
        <dbReference type="EMBL" id="CAG8543044.1"/>
    </source>
</evidence>
<dbReference type="Proteomes" id="UP000789706">
    <property type="component" value="Unassembled WGS sequence"/>
</dbReference>
<proteinExistence type="predicted"/>